<reference evidence="6 7" key="1">
    <citation type="submission" date="2015-01" db="EMBL/GenBank/DDBJ databases">
        <authorList>
            <person name="Filippidou S."/>
            <person name="Jeanneret N."/>
            <person name="Russel-Delif L."/>
            <person name="Junier T."/>
            <person name="Wunderlin T."/>
            <person name="Molina V."/>
            <person name="Johnson S.L."/>
            <person name="Davenport K.W."/>
            <person name="Chain P.S."/>
            <person name="Dorador C."/>
            <person name="Junier P."/>
        </authorList>
    </citation>
    <scope>NUCLEOTIDE SEQUENCE [LARGE SCALE GENOMIC DNA]</scope>
    <source>
        <strain evidence="6 7">Et7/4</strain>
    </source>
</reference>
<accession>A0A0D8BYC1</accession>
<dbReference type="NCBIfam" id="TIGR01766">
    <property type="entry name" value="IS200/IS605 family accessory protein TnpB-like domain"/>
    <property type="match status" value="1"/>
</dbReference>
<dbReference type="Proteomes" id="UP000032522">
    <property type="component" value="Unassembled WGS sequence"/>
</dbReference>
<evidence type="ECO:0000256" key="3">
    <source>
        <dbReference type="ARBA" id="ARBA00023125"/>
    </source>
</evidence>
<dbReference type="PATRIC" id="fig|1462.6.peg.4033"/>
<evidence type="ECO:0000256" key="2">
    <source>
        <dbReference type="ARBA" id="ARBA00022578"/>
    </source>
</evidence>
<evidence type="ECO:0000256" key="1">
    <source>
        <dbReference type="ARBA" id="ARBA00008761"/>
    </source>
</evidence>
<sequence length="252" mass="29157">MGQEYRHTKTTVSLIHDHFAFCPRYQRKVLVGQVESRFKELVSEICAQNDWLIIAMEVMPDHVHLFLNCLILSRRKPGGKNREKARLKVARLHEKICNARLDFLHKLSTRLIRENQVICLEDLRVQNMQQNHKLAKSIADASWSEFRRQLEYKAAWYGRQAVIVSPTFPSSQLCSRCRHRNPETKDLSVRQWTCPLCGDTHDRDVNAARNILREGLRILSAQADSTVGHTGIAWCRKAELPVAGVLPRIPRF</sequence>
<name>A0A0D8BYC1_GEOKU</name>
<evidence type="ECO:0000259" key="5">
    <source>
        <dbReference type="SMART" id="SM01321"/>
    </source>
</evidence>
<dbReference type="GO" id="GO:0006313">
    <property type="term" value="P:DNA transposition"/>
    <property type="evidence" value="ECO:0007669"/>
    <property type="project" value="InterPro"/>
</dbReference>
<dbReference type="OrthoDB" id="56768at2"/>
<dbReference type="InterPro" id="IPR010095">
    <property type="entry name" value="Cas12f1-like_TNB"/>
</dbReference>
<dbReference type="InterPro" id="IPR001959">
    <property type="entry name" value="Transposase"/>
</dbReference>
<organism evidence="6 7">
    <name type="scientific">Geobacillus kaustophilus</name>
    <dbReference type="NCBI Taxonomy" id="1462"/>
    <lineage>
        <taxon>Bacteria</taxon>
        <taxon>Bacillati</taxon>
        <taxon>Bacillota</taxon>
        <taxon>Bacilli</taxon>
        <taxon>Bacillales</taxon>
        <taxon>Anoxybacillaceae</taxon>
        <taxon>Geobacillus</taxon>
        <taxon>Geobacillus thermoleovorans group</taxon>
    </lineage>
</organism>
<dbReference type="NCBIfam" id="NF033573">
    <property type="entry name" value="transpos_IS200"/>
    <property type="match status" value="1"/>
</dbReference>
<dbReference type="GO" id="GO:0004803">
    <property type="term" value="F:transposase activity"/>
    <property type="evidence" value="ECO:0007669"/>
    <property type="project" value="InterPro"/>
</dbReference>
<keyword evidence="3" id="KW-0238">DNA-binding</keyword>
<dbReference type="AlphaFoldDB" id="A0A0D8BYC1"/>
<dbReference type="GO" id="GO:0003677">
    <property type="term" value="F:DNA binding"/>
    <property type="evidence" value="ECO:0007669"/>
    <property type="project" value="UniProtKB-KW"/>
</dbReference>
<dbReference type="Pfam" id="PF01797">
    <property type="entry name" value="Y1_Tnp"/>
    <property type="match status" value="1"/>
</dbReference>
<evidence type="ECO:0000313" key="7">
    <source>
        <dbReference type="Proteomes" id="UP000032522"/>
    </source>
</evidence>
<feature type="domain" description="Transposase IS200-like" evidence="5">
    <location>
        <begin position="12"/>
        <end position="95"/>
    </location>
</feature>
<evidence type="ECO:0000256" key="4">
    <source>
        <dbReference type="ARBA" id="ARBA00023172"/>
    </source>
</evidence>
<dbReference type="SUPFAM" id="SSF143422">
    <property type="entry name" value="Transposase IS200-like"/>
    <property type="match status" value="1"/>
</dbReference>
<dbReference type="PANTHER" id="PTHR33360:SF2">
    <property type="entry name" value="TRANSPOSASE FOR INSERTION SEQUENCE ELEMENT IS200"/>
    <property type="match status" value="1"/>
</dbReference>
<keyword evidence="4" id="KW-0233">DNA recombination</keyword>
<dbReference type="NCBIfam" id="NF040570">
    <property type="entry name" value="guided_TnpB"/>
    <property type="match status" value="1"/>
</dbReference>
<keyword evidence="2" id="KW-0815">Transposition</keyword>
<comment type="similarity">
    <text evidence="1">In the C-terminal section; belongs to the transposase 35 family.</text>
</comment>
<dbReference type="InterPro" id="IPR036515">
    <property type="entry name" value="Transposase_17_sf"/>
</dbReference>
<gene>
    <name evidence="6" type="ORF">LG52_3698</name>
</gene>
<dbReference type="Pfam" id="PF07282">
    <property type="entry name" value="Cas12f1-like_TNB"/>
    <property type="match status" value="1"/>
</dbReference>
<dbReference type="Gene3D" id="3.30.70.1290">
    <property type="entry name" value="Transposase IS200-like"/>
    <property type="match status" value="1"/>
</dbReference>
<dbReference type="EMBL" id="JYBP01000003">
    <property type="protein sequence ID" value="KJE29196.1"/>
    <property type="molecule type" value="Genomic_DNA"/>
</dbReference>
<comment type="caution">
    <text evidence="6">The sequence shown here is derived from an EMBL/GenBank/DDBJ whole genome shotgun (WGS) entry which is preliminary data.</text>
</comment>
<dbReference type="Pfam" id="PF01385">
    <property type="entry name" value="OrfB_IS605"/>
    <property type="match status" value="1"/>
</dbReference>
<evidence type="ECO:0000313" key="6">
    <source>
        <dbReference type="EMBL" id="KJE29196.1"/>
    </source>
</evidence>
<proteinExistence type="inferred from homology"/>
<dbReference type="SMART" id="SM01321">
    <property type="entry name" value="Y1_Tnp"/>
    <property type="match status" value="1"/>
</dbReference>
<protein>
    <submittedName>
        <fullName evidence="6">Transposase, IS605 OrfB family</fullName>
    </submittedName>
</protein>
<dbReference type="PANTHER" id="PTHR33360">
    <property type="entry name" value="TRANSPOSASE FOR INSERTION SEQUENCE ELEMENT IS200"/>
    <property type="match status" value="1"/>
</dbReference>
<dbReference type="InterPro" id="IPR002686">
    <property type="entry name" value="Transposase_17"/>
</dbReference>